<dbReference type="Proteomes" id="UP000305398">
    <property type="component" value="Chromosome"/>
</dbReference>
<dbReference type="Pfam" id="PF22668">
    <property type="entry name" value="DUF7009"/>
    <property type="match status" value="1"/>
</dbReference>
<accession>A0A5B8A0V3</accession>
<dbReference type="KEGG" id="hyj:FHG12_09545"/>
<evidence type="ECO:0000313" key="2">
    <source>
        <dbReference type="Proteomes" id="UP000305398"/>
    </source>
</evidence>
<name>A0A5B8A0V3_9BACT</name>
<protein>
    <submittedName>
        <fullName evidence="1">Uncharacterized protein</fullName>
    </submittedName>
</protein>
<dbReference type="RefSeq" id="WP_139515511.1">
    <property type="nucleotide sequence ID" value="NZ_CP040896.1"/>
</dbReference>
<gene>
    <name evidence="1" type="ORF">FHG12_09545</name>
</gene>
<sequence length="111" mass="12528">MKLRIEDNSVRLRLSDDEVQHFGRTGRVSSSVRLGPHPDDQLEYSLERLPEGDPSDTVRILYASGSMAVRVPAALAQQWVTGSDIGFSEKLHVTETQELRILVEKDLDCRH</sequence>
<proteinExistence type="predicted"/>
<dbReference type="OrthoDB" id="7060517at2"/>
<organism evidence="1 2">
    <name type="scientific">Hymenobacter jejuensis</name>
    <dbReference type="NCBI Taxonomy" id="2502781"/>
    <lineage>
        <taxon>Bacteria</taxon>
        <taxon>Pseudomonadati</taxon>
        <taxon>Bacteroidota</taxon>
        <taxon>Cytophagia</taxon>
        <taxon>Cytophagales</taxon>
        <taxon>Hymenobacteraceae</taxon>
        <taxon>Hymenobacter</taxon>
    </lineage>
</organism>
<reference evidence="1 2" key="1">
    <citation type="submission" date="2019-06" db="EMBL/GenBank/DDBJ databases">
        <authorList>
            <person name="Srinivasan S."/>
        </authorList>
    </citation>
    <scope>NUCLEOTIDE SEQUENCE [LARGE SCALE GENOMIC DNA]</scope>
    <source>
        <strain evidence="1 2">17J68-5</strain>
    </source>
</reference>
<dbReference type="EMBL" id="CP040896">
    <property type="protein sequence ID" value="QDA60333.1"/>
    <property type="molecule type" value="Genomic_DNA"/>
</dbReference>
<dbReference type="InterPro" id="IPR053825">
    <property type="entry name" value="DUF7009"/>
</dbReference>
<keyword evidence="2" id="KW-1185">Reference proteome</keyword>
<evidence type="ECO:0000313" key="1">
    <source>
        <dbReference type="EMBL" id="QDA60333.1"/>
    </source>
</evidence>
<dbReference type="AlphaFoldDB" id="A0A5B8A0V3"/>